<reference evidence="12" key="1">
    <citation type="submission" date="2016-11" db="UniProtKB">
        <authorList>
            <consortium name="WormBaseParasite"/>
        </authorList>
    </citation>
    <scope>IDENTIFICATION</scope>
</reference>
<dbReference type="FunFam" id="3.40.250.10:FF:000021">
    <property type="entry name" value="M-phase inducer phosphatase cdc-25.2"/>
    <property type="match status" value="1"/>
</dbReference>
<feature type="region of interest" description="Disordered" evidence="9">
    <location>
        <begin position="25"/>
        <end position="46"/>
    </location>
</feature>
<dbReference type="GO" id="GO:0004725">
    <property type="term" value="F:protein tyrosine phosphatase activity"/>
    <property type="evidence" value="ECO:0007669"/>
    <property type="project" value="UniProtKB-EC"/>
</dbReference>
<evidence type="ECO:0000256" key="7">
    <source>
        <dbReference type="ARBA" id="ARBA00023306"/>
    </source>
</evidence>
<evidence type="ECO:0000256" key="5">
    <source>
        <dbReference type="ARBA" id="ARBA00022801"/>
    </source>
</evidence>
<comment type="similarity">
    <text evidence="1">Belongs to the MPI phosphatase family.</text>
</comment>
<evidence type="ECO:0000256" key="8">
    <source>
        <dbReference type="ARBA" id="ARBA00051722"/>
    </source>
</evidence>
<dbReference type="PROSITE" id="PS50206">
    <property type="entry name" value="RHODANESE_3"/>
    <property type="match status" value="1"/>
</dbReference>
<feature type="domain" description="Rhodanese" evidence="10">
    <location>
        <begin position="103"/>
        <end position="209"/>
    </location>
</feature>
<dbReference type="OMA" id="YIDYNEM"/>
<dbReference type="PANTHER" id="PTHR10828:SF76">
    <property type="entry name" value="M-PHASE INDUCER PHOSPHATASE"/>
    <property type="match status" value="1"/>
</dbReference>
<feature type="compositionally biased region" description="Polar residues" evidence="9">
    <location>
        <begin position="249"/>
        <end position="259"/>
    </location>
</feature>
<dbReference type="AlphaFoldDB" id="A0A1I8BPR1"/>
<protein>
    <recommendedName>
        <fullName evidence="2">protein-tyrosine-phosphatase</fullName>
        <ecNumber evidence="2">3.1.3.48</ecNumber>
    </recommendedName>
</protein>
<dbReference type="Proteomes" id="UP000095281">
    <property type="component" value="Unplaced"/>
</dbReference>
<dbReference type="GO" id="GO:0000086">
    <property type="term" value="P:G2/M transition of mitotic cell cycle"/>
    <property type="evidence" value="ECO:0007669"/>
    <property type="project" value="TreeGrafter"/>
</dbReference>
<evidence type="ECO:0000256" key="6">
    <source>
        <dbReference type="ARBA" id="ARBA00022912"/>
    </source>
</evidence>
<name>A0A1I8BPR1_MELHA</name>
<evidence type="ECO:0000256" key="3">
    <source>
        <dbReference type="ARBA" id="ARBA00022618"/>
    </source>
</evidence>
<dbReference type="EC" id="3.1.3.48" evidence="2"/>
<evidence type="ECO:0000256" key="9">
    <source>
        <dbReference type="SAM" id="MobiDB-lite"/>
    </source>
</evidence>
<dbReference type="GO" id="GO:0051301">
    <property type="term" value="P:cell division"/>
    <property type="evidence" value="ECO:0007669"/>
    <property type="project" value="UniProtKB-KW"/>
</dbReference>
<comment type="catalytic activity">
    <reaction evidence="8">
        <text>O-phospho-L-tyrosyl-[protein] + H2O = L-tyrosyl-[protein] + phosphate</text>
        <dbReference type="Rhea" id="RHEA:10684"/>
        <dbReference type="Rhea" id="RHEA-COMP:10136"/>
        <dbReference type="Rhea" id="RHEA-COMP:20101"/>
        <dbReference type="ChEBI" id="CHEBI:15377"/>
        <dbReference type="ChEBI" id="CHEBI:43474"/>
        <dbReference type="ChEBI" id="CHEBI:46858"/>
        <dbReference type="ChEBI" id="CHEBI:61978"/>
        <dbReference type="EC" id="3.1.3.48"/>
    </reaction>
</comment>
<dbReference type="WBParaSite" id="MhA1_Contig350.frz3.gene12">
    <property type="protein sequence ID" value="MhA1_Contig350.frz3.gene12"/>
    <property type="gene ID" value="MhA1_Contig350.frz3.gene12"/>
</dbReference>
<dbReference type="PRINTS" id="PR00716">
    <property type="entry name" value="MPIPHPHTASE"/>
</dbReference>
<evidence type="ECO:0000256" key="4">
    <source>
        <dbReference type="ARBA" id="ARBA00022776"/>
    </source>
</evidence>
<organism evidence="11 12">
    <name type="scientific">Meloidogyne hapla</name>
    <name type="common">Root-knot nematode worm</name>
    <dbReference type="NCBI Taxonomy" id="6305"/>
    <lineage>
        <taxon>Eukaryota</taxon>
        <taxon>Metazoa</taxon>
        <taxon>Ecdysozoa</taxon>
        <taxon>Nematoda</taxon>
        <taxon>Chromadorea</taxon>
        <taxon>Rhabditida</taxon>
        <taxon>Tylenchina</taxon>
        <taxon>Tylenchomorpha</taxon>
        <taxon>Tylenchoidea</taxon>
        <taxon>Meloidogynidae</taxon>
        <taxon>Meloidogyninae</taxon>
        <taxon>Meloidogyne</taxon>
    </lineage>
</organism>
<dbReference type="InterPro" id="IPR001763">
    <property type="entry name" value="Rhodanese-like_dom"/>
</dbReference>
<dbReference type="InterPro" id="IPR036873">
    <property type="entry name" value="Rhodanese-like_dom_sf"/>
</dbReference>
<dbReference type="PANTHER" id="PTHR10828">
    <property type="entry name" value="M-PHASE INDUCER PHOSPHATASE DUAL SPECIFICITY PHOSPHATASE CDC25"/>
    <property type="match status" value="1"/>
</dbReference>
<dbReference type="GO" id="GO:0010971">
    <property type="term" value="P:positive regulation of G2/M transition of mitotic cell cycle"/>
    <property type="evidence" value="ECO:0007669"/>
    <property type="project" value="TreeGrafter"/>
</dbReference>
<proteinExistence type="inferred from homology"/>
<dbReference type="SUPFAM" id="SSF52821">
    <property type="entry name" value="Rhodanese/Cell cycle control phosphatase"/>
    <property type="match status" value="1"/>
</dbReference>
<dbReference type="InterPro" id="IPR000751">
    <property type="entry name" value="MPI_Phosphatase"/>
</dbReference>
<keyword evidence="11" id="KW-1185">Reference proteome</keyword>
<dbReference type="GO" id="GO:0005737">
    <property type="term" value="C:cytoplasm"/>
    <property type="evidence" value="ECO:0007669"/>
    <property type="project" value="TreeGrafter"/>
</dbReference>
<dbReference type="GO" id="GO:0110032">
    <property type="term" value="P:positive regulation of G2/MI transition of meiotic cell cycle"/>
    <property type="evidence" value="ECO:0007669"/>
    <property type="project" value="TreeGrafter"/>
</dbReference>
<dbReference type="Pfam" id="PF00581">
    <property type="entry name" value="Rhodanese"/>
    <property type="match status" value="1"/>
</dbReference>
<evidence type="ECO:0000259" key="10">
    <source>
        <dbReference type="PROSITE" id="PS50206"/>
    </source>
</evidence>
<dbReference type="Gene3D" id="3.40.250.10">
    <property type="entry name" value="Rhodanese-like domain"/>
    <property type="match status" value="1"/>
</dbReference>
<keyword evidence="4" id="KW-0498">Mitosis</keyword>
<keyword evidence="6" id="KW-0904">Protein phosphatase</keyword>
<keyword evidence="3" id="KW-0132">Cell division</keyword>
<evidence type="ECO:0000313" key="12">
    <source>
        <dbReference type="WBParaSite" id="MhA1_Contig350.frz3.gene12"/>
    </source>
</evidence>
<feature type="compositionally biased region" description="Low complexity" evidence="9">
    <location>
        <begin position="30"/>
        <end position="46"/>
    </location>
</feature>
<dbReference type="SMART" id="SM00450">
    <property type="entry name" value="RHOD"/>
    <property type="match status" value="1"/>
</dbReference>
<feature type="compositionally biased region" description="Basic residues" evidence="9">
    <location>
        <begin position="238"/>
        <end position="247"/>
    </location>
</feature>
<evidence type="ECO:0000313" key="11">
    <source>
        <dbReference type="Proteomes" id="UP000095281"/>
    </source>
</evidence>
<evidence type="ECO:0000256" key="1">
    <source>
        <dbReference type="ARBA" id="ARBA00011065"/>
    </source>
</evidence>
<accession>A0A1I8BPR1</accession>
<evidence type="ECO:0000256" key="2">
    <source>
        <dbReference type="ARBA" id="ARBA00013064"/>
    </source>
</evidence>
<dbReference type="GO" id="GO:0005634">
    <property type="term" value="C:nucleus"/>
    <property type="evidence" value="ECO:0007669"/>
    <property type="project" value="TreeGrafter"/>
</dbReference>
<keyword evidence="7" id="KW-0131">Cell cycle</keyword>
<sequence length="259" mass="30243">MNELEGGCIIDTSTRTAILIEHEDPDSRDSGISISSGSSGSSSGASNQGIICLVSKEEWDSPDDCKNYSLPVVKKPQIHHRAFRSISSETLCFLLESLSEEEFMMNYVLIDCRYPYEFNAGHIRYSVNAFKADDVISLFFPKPKGQMNFNEAKPRIPIFYCEYSQKRGPKMAMALRSHDRNRNEHRYPYIDYNEMYLLDRGYRHFFRDPRFAKFCFPPSYVQMWDPEHAAERKQYDGHHRRARKRMRCPQTSFTSSSHR</sequence>
<feature type="region of interest" description="Disordered" evidence="9">
    <location>
        <begin position="235"/>
        <end position="259"/>
    </location>
</feature>
<keyword evidence="5" id="KW-0378">Hydrolase</keyword>